<dbReference type="AlphaFoldDB" id="A0A1T4RNR2"/>
<name>A0A1T4RNR2_9ACTN</name>
<proteinExistence type="predicted"/>
<keyword evidence="3" id="KW-1185">Reference proteome</keyword>
<feature type="region of interest" description="Disordered" evidence="1">
    <location>
        <begin position="1"/>
        <end position="28"/>
    </location>
</feature>
<dbReference type="EMBL" id="FUWS01000007">
    <property type="protein sequence ID" value="SKA17640.1"/>
    <property type="molecule type" value="Genomic_DNA"/>
</dbReference>
<feature type="region of interest" description="Disordered" evidence="1">
    <location>
        <begin position="158"/>
        <end position="219"/>
    </location>
</feature>
<protein>
    <submittedName>
        <fullName evidence="2">Uncharacterized protein</fullName>
    </submittedName>
</protein>
<dbReference type="STRING" id="1122192.SAMN02745673_02845"/>
<reference evidence="2 3" key="1">
    <citation type="submission" date="2017-02" db="EMBL/GenBank/DDBJ databases">
        <authorList>
            <person name="Peterson S.W."/>
        </authorList>
    </citation>
    <scope>NUCLEOTIDE SEQUENCE [LARGE SCALE GENOMIC DNA]</scope>
    <source>
        <strain evidence="2 3">DSM 45154</strain>
    </source>
</reference>
<dbReference type="Proteomes" id="UP000190637">
    <property type="component" value="Unassembled WGS sequence"/>
</dbReference>
<feature type="compositionally biased region" description="Basic and acidic residues" evidence="1">
    <location>
        <begin position="210"/>
        <end position="219"/>
    </location>
</feature>
<evidence type="ECO:0000313" key="2">
    <source>
        <dbReference type="EMBL" id="SKA17640.1"/>
    </source>
</evidence>
<gene>
    <name evidence="2" type="ORF">SAMN02745673_02845</name>
</gene>
<evidence type="ECO:0000313" key="3">
    <source>
        <dbReference type="Proteomes" id="UP000190637"/>
    </source>
</evidence>
<evidence type="ECO:0000256" key="1">
    <source>
        <dbReference type="SAM" id="MobiDB-lite"/>
    </source>
</evidence>
<sequence length="219" mass="22848">MGNAWMPGAGRVRGTSPGGRLRGGAPRAVWQTTESDPNALSARAVAQRLEADGRTAHLVWNPLTGETVQLLPATACAEGQLTTGGPDRAREGRVCVLIQVIGHSLRPFTDGPLAGLDPILDWLDSWSVPRRWPAGPPPAASPYSRGCSDHLWAQGGHFGHSQVPGVSSASPGGIDPQRLLGRSVPRPRDGSAASVSVAPFPQVGHNGNGIREHVTASPI</sequence>
<accession>A0A1T4RNR2</accession>
<organism evidence="2 3">
    <name type="scientific">Marinactinospora thermotolerans DSM 45154</name>
    <dbReference type="NCBI Taxonomy" id="1122192"/>
    <lineage>
        <taxon>Bacteria</taxon>
        <taxon>Bacillati</taxon>
        <taxon>Actinomycetota</taxon>
        <taxon>Actinomycetes</taxon>
        <taxon>Streptosporangiales</taxon>
        <taxon>Nocardiopsidaceae</taxon>
        <taxon>Marinactinospora</taxon>
    </lineage>
</organism>
<dbReference type="OrthoDB" id="581371at2"/>